<keyword evidence="14 19" id="KW-0670">Pyruvate</keyword>
<keyword evidence="10 16" id="KW-0418">Kinase</keyword>
<dbReference type="PRINTS" id="PR01050">
    <property type="entry name" value="PYRUVTKNASE"/>
</dbReference>
<comment type="caution">
    <text evidence="19">The sequence shown here is derived from an EMBL/GenBank/DDBJ whole genome shotgun (WGS) entry which is preliminary data.</text>
</comment>
<dbReference type="GO" id="GO:0016301">
    <property type="term" value="F:kinase activity"/>
    <property type="evidence" value="ECO:0007669"/>
    <property type="project" value="UniProtKB-KW"/>
</dbReference>
<dbReference type="InterPro" id="IPR015795">
    <property type="entry name" value="Pyrv_Knase_C"/>
</dbReference>
<evidence type="ECO:0000256" key="1">
    <source>
        <dbReference type="ARBA" id="ARBA00001946"/>
    </source>
</evidence>
<evidence type="ECO:0000256" key="8">
    <source>
        <dbReference type="ARBA" id="ARBA00022723"/>
    </source>
</evidence>
<dbReference type="Pfam" id="PF02887">
    <property type="entry name" value="PK_C"/>
    <property type="match status" value="1"/>
</dbReference>
<evidence type="ECO:0000256" key="16">
    <source>
        <dbReference type="RuleBase" id="RU000504"/>
    </source>
</evidence>
<dbReference type="NCBIfam" id="NF004886">
    <property type="entry name" value="PRK06247.1"/>
    <property type="match status" value="1"/>
</dbReference>
<dbReference type="SUPFAM" id="SSF50800">
    <property type="entry name" value="PK beta-barrel domain-like"/>
    <property type="match status" value="1"/>
</dbReference>
<evidence type="ECO:0000256" key="6">
    <source>
        <dbReference type="ARBA" id="ARBA00018587"/>
    </source>
</evidence>
<dbReference type="RefSeq" id="WP_307684427.1">
    <property type="nucleotide sequence ID" value="NZ_JAUSRD010000003.1"/>
</dbReference>
<dbReference type="GO" id="GO:0005524">
    <property type="term" value="F:ATP binding"/>
    <property type="evidence" value="ECO:0007669"/>
    <property type="project" value="UniProtKB-KW"/>
</dbReference>
<dbReference type="EMBL" id="JAUSRD010000003">
    <property type="protein sequence ID" value="MDP9892559.1"/>
    <property type="molecule type" value="Genomic_DNA"/>
</dbReference>
<dbReference type="InterPro" id="IPR015806">
    <property type="entry name" value="Pyrv_Knase_insert_dom_sf"/>
</dbReference>
<evidence type="ECO:0000256" key="11">
    <source>
        <dbReference type="ARBA" id="ARBA00022840"/>
    </source>
</evidence>
<dbReference type="AlphaFoldDB" id="A0AAW8CWF1"/>
<evidence type="ECO:0000256" key="10">
    <source>
        <dbReference type="ARBA" id="ARBA00022777"/>
    </source>
</evidence>
<evidence type="ECO:0000256" key="5">
    <source>
        <dbReference type="ARBA" id="ARBA00012142"/>
    </source>
</evidence>
<keyword evidence="12 16" id="KW-0460">Magnesium</keyword>
<dbReference type="InterPro" id="IPR015793">
    <property type="entry name" value="Pyrv_Knase_brl"/>
</dbReference>
<organism evidence="19 20">
    <name type="scientific">Variovorax boronicumulans</name>
    <dbReference type="NCBI Taxonomy" id="436515"/>
    <lineage>
        <taxon>Bacteria</taxon>
        <taxon>Pseudomonadati</taxon>
        <taxon>Pseudomonadota</taxon>
        <taxon>Betaproteobacteria</taxon>
        <taxon>Burkholderiales</taxon>
        <taxon>Comamonadaceae</taxon>
        <taxon>Variovorax</taxon>
    </lineage>
</organism>
<dbReference type="InterPro" id="IPR036918">
    <property type="entry name" value="Pyrv_Knase_C_sf"/>
</dbReference>
<keyword evidence="11" id="KW-0067">ATP-binding</keyword>
<keyword evidence="7 16" id="KW-0808">Transferase</keyword>
<comment type="catalytic activity">
    <reaction evidence="16">
        <text>pyruvate + ATP = phosphoenolpyruvate + ADP + H(+)</text>
        <dbReference type="Rhea" id="RHEA:18157"/>
        <dbReference type="ChEBI" id="CHEBI:15361"/>
        <dbReference type="ChEBI" id="CHEBI:15378"/>
        <dbReference type="ChEBI" id="CHEBI:30616"/>
        <dbReference type="ChEBI" id="CHEBI:58702"/>
        <dbReference type="ChEBI" id="CHEBI:456216"/>
        <dbReference type="EC" id="2.7.1.40"/>
    </reaction>
</comment>
<comment type="pathway">
    <text evidence="3 16">Carbohydrate degradation; glycolysis; pyruvate from D-glyceraldehyde 3-phosphate: step 5/5.</text>
</comment>
<reference evidence="19" key="1">
    <citation type="submission" date="2023-07" db="EMBL/GenBank/DDBJ databases">
        <title>Sorghum-associated microbial communities from plants grown in Nebraska, USA.</title>
        <authorList>
            <person name="Schachtman D."/>
        </authorList>
    </citation>
    <scope>NUCLEOTIDE SEQUENCE</scope>
    <source>
        <strain evidence="19">DS3754</strain>
    </source>
</reference>
<dbReference type="Proteomes" id="UP001242045">
    <property type="component" value="Unassembled WGS sequence"/>
</dbReference>
<dbReference type="SUPFAM" id="SSF51621">
    <property type="entry name" value="Phosphoenolpyruvate/pyruvate domain"/>
    <property type="match status" value="1"/>
</dbReference>
<evidence type="ECO:0000259" key="18">
    <source>
        <dbReference type="Pfam" id="PF02887"/>
    </source>
</evidence>
<accession>A0AAW8CWF1</accession>
<dbReference type="NCBIfam" id="TIGR01064">
    <property type="entry name" value="pyruv_kin"/>
    <property type="match status" value="1"/>
</dbReference>
<comment type="similarity">
    <text evidence="4 16">Belongs to the pyruvate kinase family.</text>
</comment>
<evidence type="ECO:0000256" key="12">
    <source>
        <dbReference type="ARBA" id="ARBA00022842"/>
    </source>
</evidence>
<dbReference type="PANTHER" id="PTHR11817">
    <property type="entry name" value="PYRUVATE KINASE"/>
    <property type="match status" value="1"/>
</dbReference>
<keyword evidence="9" id="KW-0547">Nucleotide-binding</keyword>
<dbReference type="InterPro" id="IPR001697">
    <property type="entry name" value="Pyr_Knase"/>
</dbReference>
<dbReference type="NCBIfam" id="NF004978">
    <property type="entry name" value="PRK06354.1"/>
    <property type="match status" value="1"/>
</dbReference>
<dbReference type="Gene3D" id="3.20.20.60">
    <property type="entry name" value="Phosphoenolpyruvate-binding domains"/>
    <property type="match status" value="1"/>
</dbReference>
<feature type="domain" description="Pyruvate kinase C-terminal" evidence="18">
    <location>
        <begin position="356"/>
        <end position="468"/>
    </location>
</feature>
<dbReference type="InterPro" id="IPR040442">
    <property type="entry name" value="Pyrv_kinase-like_dom_sf"/>
</dbReference>
<proteinExistence type="inferred from homology"/>
<feature type="domain" description="Pyruvate kinase barrel" evidence="17">
    <location>
        <begin position="5"/>
        <end position="323"/>
    </location>
</feature>
<dbReference type="Pfam" id="PF00224">
    <property type="entry name" value="PK"/>
    <property type="match status" value="1"/>
</dbReference>
<dbReference type="InterPro" id="IPR015813">
    <property type="entry name" value="Pyrv/PenolPyrv_kinase-like_dom"/>
</dbReference>
<name>A0AAW8CWF1_9BURK</name>
<dbReference type="EC" id="2.7.1.40" evidence="5 15"/>
<dbReference type="GO" id="GO:0004743">
    <property type="term" value="F:pyruvate kinase activity"/>
    <property type="evidence" value="ECO:0007669"/>
    <property type="project" value="UniProtKB-UniRule"/>
</dbReference>
<protein>
    <recommendedName>
        <fullName evidence="6 15">Pyruvate kinase</fullName>
        <ecNumber evidence="5 15">2.7.1.40</ecNumber>
    </recommendedName>
</protein>
<dbReference type="InterPro" id="IPR011037">
    <property type="entry name" value="Pyrv_Knase-like_insert_dom_sf"/>
</dbReference>
<evidence type="ECO:0000313" key="20">
    <source>
        <dbReference type="Proteomes" id="UP001242045"/>
    </source>
</evidence>
<dbReference type="FunFam" id="3.20.20.60:FF:000025">
    <property type="entry name" value="Pyruvate kinase"/>
    <property type="match status" value="1"/>
</dbReference>
<dbReference type="SUPFAM" id="SSF52935">
    <property type="entry name" value="PK C-terminal domain-like"/>
    <property type="match status" value="1"/>
</dbReference>
<comment type="cofactor">
    <cofactor evidence="2">
        <name>K(+)</name>
        <dbReference type="ChEBI" id="CHEBI:29103"/>
    </cofactor>
</comment>
<evidence type="ECO:0000313" key="19">
    <source>
        <dbReference type="EMBL" id="MDP9892559.1"/>
    </source>
</evidence>
<keyword evidence="8" id="KW-0479">Metal-binding</keyword>
<evidence type="ECO:0000256" key="4">
    <source>
        <dbReference type="ARBA" id="ARBA00008663"/>
    </source>
</evidence>
<evidence type="ECO:0000256" key="2">
    <source>
        <dbReference type="ARBA" id="ARBA00001958"/>
    </source>
</evidence>
<gene>
    <name evidence="19" type="ORF">J2W31_001664</name>
</gene>
<keyword evidence="13 16" id="KW-0324">Glycolysis</keyword>
<comment type="cofactor">
    <cofactor evidence="1">
        <name>Mg(2+)</name>
        <dbReference type="ChEBI" id="CHEBI:18420"/>
    </cofactor>
</comment>
<dbReference type="FunFam" id="2.40.33.10:FF:000001">
    <property type="entry name" value="Pyruvate kinase"/>
    <property type="match status" value="1"/>
</dbReference>
<evidence type="ECO:0000256" key="9">
    <source>
        <dbReference type="ARBA" id="ARBA00022741"/>
    </source>
</evidence>
<sequence>MRRTRSAKIVATLGPATPDEQAIRALFERGVDVFRLNFSHGSQHDHARRLEAIRRLEKEFGRPIGVLLDLQGPKLRLGTFEGGRAQLEAGRRFRVDMDTKTNGDYRRAPLPHPEIFAALQAGTDLLLDDGKLRLRVESHGADFAETTVVVGGPISDRKGVNVPSVLLPISPLTPKDRDDLDFGLSMGVDWVALSFVQRPEDITEAREIIGKRAWIMAKLEKPAAIEHLDGIVALADGVMVARGDLGVELPPEQVPELQRRIVRACRQHGKPVVVATQMLESMIAAPVPTRAEVSDVATAIYDGVDAVMLSAESASGKYPLEAVGMMDRIVARVEADPSYRTGIDATHDAALSTTADAVCASMRQVAALLAPAATVTYTSSGFTSLRAARERPAVPILSLTPDVAAARRMAMVWGVHAALVDDVHDVAEMIDCACRTAQAEGFAKAGDDVVVVAGLPFGLSGTTNLLHVARIPGIPG</sequence>
<dbReference type="GO" id="GO:0000287">
    <property type="term" value="F:magnesium ion binding"/>
    <property type="evidence" value="ECO:0007669"/>
    <property type="project" value="UniProtKB-UniRule"/>
</dbReference>
<dbReference type="NCBIfam" id="NF004491">
    <property type="entry name" value="PRK05826.1"/>
    <property type="match status" value="1"/>
</dbReference>
<evidence type="ECO:0000256" key="14">
    <source>
        <dbReference type="ARBA" id="ARBA00023317"/>
    </source>
</evidence>
<dbReference type="Gene3D" id="3.40.1380.20">
    <property type="entry name" value="Pyruvate kinase, C-terminal domain"/>
    <property type="match status" value="1"/>
</dbReference>
<evidence type="ECO:0000256" key="3">
    <source>
        <dbReference type="ARBA" id="ARBA00004997"/>
    </source>
</evidence>
<evidence type="ECO:0000256" key="7">
    <source>
        <dbReference type="ARBA" id="ARBA00022679"/>
    </source>
</evidence>
<evidence type="ECO:0000256" key="15">
    <source>
        <dbReference type="NCBIfam" id="TIGR01064"/>
    </source>
</evidence>
<dbReference type="GO" id="GO:0030955">
    <property type="term" value="F:potassium ion binding"/>
    <property type="evidence" value="ECO:0007669"/>
    <property type="project" value="UniProtKB-UniRule"/>
</dbReference>
<dbReference type="Gene3D" id="2.40.33.10">
    <property type="entry name" value="PK beta-barrel domain-like"/>
    <property type="match status" value="1"/>
</dbReference>
<evidence type="ECO:0000256" key="13">
    <source>
        <dbReference type="ARBA" id="ARBA00023152"/>
    </source>
</evidence>
<evidence type="ECO:0000259" key="17">
    <source>
        <dbReference type="Pfam" id="PF00224"/>
    </source>
</evidence>